<reference evidence="4" key="1">
    <citation type="submission" date="2025-08" db="UniProtKB">
        <authorList>
            <consortium name="RefSeq"/>
        </authorList>
    </citation>
    <scope>IDENTIFICATION</scope>
</reference>
<feature type="compositionally biased region" description="Polar residues" evidence="2">
    <location>
        <begin position="65"/>
        <end position="78"/>
    </location>
</feature>
<keyword evidence="1" id="KW-0175">Coiled coil</keyword>
<feature type="region of interest" description="Disordered" evidence="2">
    <location>
        <begin position="64"/>
        <end position="106"/>
    </location>
</feature>
<feature type="region of interest" description="Disordered" evidence="2">
    <location>
        <begin position="424"/>
        <end position="452"/>
    </location>
</feature>
<proteinExistence type="predicted"/>
<feature type="coiled-coil region" evidence="1">
    <location>
        <begin position="305"/>
        <end position="339"/>
    </location>
</feature>
<keyword evidence="3" id="KW-1185">Reference proteome</keyword>
<dbReference type="RefSeq" id="XP_060037751.1">
    <property type="nucleotide sequence ID" value="XM_060181768.1"/>
</dbReference>
<accession>A0ABM3WMH1</accession>
<organism evidence="3 4">
    <name type="scientific">Erinaceus europaeus</name>
    <name type="common">Western European hedgehog</name>
    <dbReference type="NCBI Taxonomy" id="9365"/>
    <lineage>
        <taxon>Eukaryota</taxon>
        <taxon>Metazoa</taxon>
        <taxon>Chordata</taxon>
        <taxon>Craniata</taxon>
        <taxon>Vertebrata</taxon>
        <taxon>Euteleostomi</taxon>
        <taxon>Mammalia</taxon>
        <taxon>Eutheria</taxon>
        <taxon>Laurasiatheria</taxon>
        <taxon>Eulipotyphla</taxon>
        <taxon>Erinaceidae</taxon>
        <taxon>Erinaceinae</taxon>
        <taxon>Erinaceus</taxon>
    </lineage>
</organism>
<dbReference type="InterPro" id="IPR039284">
    <property type="entry name" value="CCDC159/163"/>
</dbReference>
<dbReference type="PANTHER" id="PTHR34533">
    <property type="entry name" value="TRANSMEMBRANE PROTEIN CCDC163"/>
    <property type="match status" value="1"/>
</dbReference>
<gene>
    <name evidence="4" type="primary">CCDC159</name>
</gene>
<evidence type="ECO:0000256" key="1">
    <source>
        <dbReference type="SAM" id="Coils"/>
    </source>
</evidence>
<sequence>MSHRSDPLLAGLSRDSECSGPCICSPPQVTSMNLTASGSCGDKCWGSHSNKVLEYKIHWSRSPESENLTLGSPENATPSAEWRPGRSPGSRANGAPPFSTPDVPEGCSDQDLLRKTGCINKNLRLQEPTALTAVWNPQAGMGWNGLQPRDTCAPTPLDLSPQKSLETNPPKVKAKPCIMVPDSQKHLRCELESLRSQLQAQTKAFEFLNHSVTMLEKESCLQQIKIQQLEAEMLSAPGHPSEKEGCKWKPEQGQQELYGALAEGLQGLQKTLRDSEEVQRARTTRCLQLLAQEIRDSKKFLWEELELVREEVAFIYRKLQAQEEEITENLVSIQKLQKTQVKCRKVLAKMKRQGIDTSSNWLEEEPAQAVLNCWREDLRRELGDIWSAVHTLQNSFDGLTVPHGTRPRASSLRGDSGHRCLSPVLHSWDSDSDEDQDPAPVPLSRSRAFPVV</sequence>
<dbReference type="GeneID" id="103116105"/>
<evidence type="ECO:0000313" key="3">
    <source>
        <dbReference type="Proteomes" id="UP001652624"/>
    </source>
</evidence>
<name>A0ABM3WMH1_ERIEU</name>
<evidence type="ECO:0000313" key="4">
    <source>
        <dbReference type="RefSeq" id="XP_060037751.1"/>
    </source>
</evidence>
<dbReference type="Proteomes" id="UP001652624">
    <property type="component" value="Chromosome 23"/>
</dbReference>
<dbReference type="PANTHER" id="PTHR34533:SF1">
    <property type="entry name" value="COILED-COIL DOMAIN-CONTAINING PROTEIN 159"/>
    <property type="match status" value="1"/>
</dbReference>
<evidence type="ECO:0000256" key="2">
    <source>
        <dbReference type="SAM" id="MobiDB-lite"/>
    </source>
</evidence>
<protein>
    <submittedName>
        <fullName evidence="4">Coiled-coil domain-containing protein 159 isoform X1</fullName>
    </submittedName>
</protein>